<evidence type="ECO:0000313" key="3">
    <source>
        <dbReference type="Proteomes" id="UP000179797"/>
    </source>
</evidence>
<organism evidence="2 3">
    <name type="scientific">Flammeovirga pacifica</name>
    <dbReference type="NCBI Taxonomy" id="915059"/>
    <lineage>
        <taxon>Bacteria</taxon>
        <taxon>Pseudomonadati</taxon>
        <taxon>Bacteroidota</taxon>
        <taxon>Cytophagia</taxon>
        <taxon>Cytophagales</taxon>
        <taxon>Flammeovirgaceae</taxon>
        <taxon>Flammeovirga</taxon>
    </lineage>
</organism>
<dbReference type="InterPro" id="IPR004119">
    <property type="entry name" value="EcKL"/>
</dbReference>
<protein>
    <submittedName>
        <fullName evidence="2">Choline kinase</fullName>
    </submittedName>
</protein>
<dbReference type="SUPFAM" id="SSF56112">
    <property type="entry name" value="Protein kinase-like (PK-like)"/>
    <property type="match status" value="1"/>
</dbReference>
<dbReference type="InterPro" id="IPR011009">
    <property type="entry name" value="Kinase-like_dom_sf"/>
</dbReference>
<dbReference type="PANTHER" id="PTHR11012:SF30">
    <property type="entry name" value="PROTEIN KINASE-LIKE DOMAIN-CONTAINING"/>
    <property type="match status" value="1"/>
</dbReference>
<dbReference type="EMBL" id="JRYR02000002">
    <property type="protein sequence ID" value="OHX64161.1"/>
    <property type="molecule type" value="Genomic_DNA"/>
</dbReference>
<keyword evidence="2" id="KW-0808">Transferase</keyword>
<keyword evidence="3" id="KW-1185">Reference proteome</keyword>
<dbReference type="Proteomes" id="UP000179797">
    <property type="component" value="Unassembled WGS sequence"/>
</dbReference>
<dbReference type="GO" id="GO:0016301">
    <property type="term" value="F:kinase activity"/>
    <property type="evidence" value="ECO:0007669"/>
    <property type="project" value="UniProtKB-KW"/>
</dbReference>
<feature type="domain" description="CHK kinase-like" evidence="1">
    <location>
        <begin position="112"/>
        <end position="269"/>
    </location>
</feature>
<reference evidence="2 3" key="1">
    <citation type="journal article" date="2012" name="Int. J. Syst. Evol. Microbiol.">
        <title>Flammeovirga pacifica sp. nov., isolated from deep-sea sediment.</title>
        <authorList>
            <person name="Xu H."/>
            <person name="Fu Y."/>
            <person name="Yang N."/>
            <person name="Ding Z."/>
            <person name="Lai Q."/>
            <person name="Zeng R."/>
        </authorList>
    </citation>
    <scope>NUCLEOTIDE SEQUENCE [LARGE SCALE GENOMIC DNA]</scope>
    <source>
        <strain evidence="3">DSM 24597 / LMG 26175 / WPAGA1</strain>
    </source>
</reference>
<name>A0A1S1YT04_FLAPC</name>
<evidence type="ECO:0000259" key="1">
    <source>
        <dbReference type="SMART" id="SM00587"/>
    </source>
</evidence>
<dbReference type="SMART" id="SM00587">
    <property type="entry name" value="CHK"/>
    <property type="match status" value="1"/>
</dbReference>
<accession>A0A1S1YT04</accession>
<proteinExistence type="predicted"/>
<dbReference type="AlphaFoldDB" id="A0A1S1YT04"/>
<evidence type="ECO:0000313" key="2">
    <source>
        <dbReference type="EMBL" id="OHX64161.1"/>
    </source>
</evidence>
<dbReference type="STRING" id="915059.NH26_21390"/>
<gene>
    <name evidence="2" type="ORF">NH26_21390</name>
</gene>
<sequence>MMNQINQYILSTVKATSISKTEEIQSLWSGYGSIKRYFLEGGRSATVIVKHVQLSKVKNHPRGWNTDLSHQRKVKSYEVETNFYQNFSQKADEFCRIPQCFGVQHFDEDVVIVMEDLDSVGYPSRLGNANWEQMKGCIDWLAHFHAQFLNTAPIDLWDIGTYWHLDTRPDELDVLDDIPLKSAAKNIDDILNNAKYKTLVHGDAKLANFCFSEDHQSVASVDFQYIGGGCGMKDLAYFVGSCLYEEDCEKYEKDILQYYFDQLESAVLKKQSDVDFEELKEEWTRLYPIAWADFHRFLKGWSPGHWKINSYSEKICRQVIASLK</sequence>
<dbReference type="InterPro" id="IPR015897">
    <property type="entry name" value="CHK_kinase-like"/>
</dbReference>
<dbReference type="PANTHER" id="PTHR11012">
    <property type="entry name" value="PROTEIN KINASE-LIKE DOMAIN-CONTAINING"/>
    <property type="match status" value="1"/>
</dbReference>
<dbReference type="Pfam" id="PF02958">
    <property type="entry name" value="EcKL"/>
    <property type="match status" value="2"/>
</dbReference>
<dbReference type="Gene3D" id="3.90.1200.10">
    <property type="match status" value="1"/>
</dbReference>
<keyword evidence="2" id="KW-0418">Kinase</keyword>
<comment type="caution">
    <text evidence="2">The sequence shown here is derived from an EMBL/GenBank/DDBJ whole genome shotgun (WGS) entry which is preliminary data.</text>
</comment>